<dbReference type="RefSeq" id="WP_023036091.1">
    <property type="nucleotide sequence ID" value="NZ_JAMXTT010000004.1"/>
</dbReference>
<proteinExistence type="predicted"/>
<comment type="caution">
    <text evidence="2">The sequence shown here is derived from an EMBL/GenBank/DDBJ whole genome shotgun (WGS) entry which is preliminary data.</text>
</comment>
<feature type="coiled-coil region" evidence="1">
    <location>
        <begin position="23"/>
        <end position="50"/>
    </location>
</feature>
<accession>A0AAJ1FML7</accession>
<evidence type="ECO:0000313" key="2">
    <source>
        <dbReference type="EMBL" id="MCW0263525.1"/>
    </source>
</evidence>
<evidence type="ECO:0000256" key="1">
    <source>
        <dbReference type="SAM" id="Coils"/>
    </source>
</evidence>
<evidence type="ECO:0000313" key="3">
    <source>
        <dbReference type="Proteomes" id="UP001139307"/>
    </source>
</evidence>
<dbReference type="AlphaFoldDB" id="A0AAJ1FML7"/>
<reference evidence="2" key="1">
    <citation type="submission" date="2022-06" db="EMBL/GenBank/DDBJ databases">
        <title>Draft Genome Sequence of Fusobacterium vincentii Strain CNGBCC1850030, Isolated from Healthy Human Feces.</title>
        <authorList>
            <person name="Jing X."/>
            <person name="Liu C."/>
            <person name="Ye Y."/>
            <person name="Xu J."/>
            <person name="Huang H."/>
            <person name="Wang B."/>
            <person name="Wei J."/>
            <person name="Zhao J."/>
        </authorList>
    </citation>
    <scope>NUCLEOTIDE SEQUENCE</scope>
    <source>
        <strain evidence="2">CNGBCC1850030</strain>
    </source>
</reference>
<gene>
    <name evidence="2" type="ORF">NLX61_03980</name>
</gene>
<dbReference type="EMBL" id="JAMXTT010000004">
    <property type="protein sequence ID" value="MCW0263525.1"/>
    <property type="molecule type" value="Genomic_DNA"/>
</dbReference>
<name>A0AAJ1FML7_FUSVC</name>
<sequence>MIENENFLEQEEKFLKGLLGKYHTKNSKEEKNLEEEIKRMEEEDPSIIEESKEFWDNLLFEEDDDENDLENEEVNTEKKERVYTLKNKTKIIYKYEKNTVDLDDCGAKLSKIEKYNKDEKIEIECFYHYGFLKKIIYYNEDQTINNIDYFNIYYNNEQSSISFVYSFFISKMDKYFKIKNLEEKDIKIYGNTEYGFEFLGNYPSNMINANKEALILKILIDNIEIEQEDIEYFINNLESFPTITEYYSNNKIIKKDIFKVERIMEISDNLFFNANLTLQGVLERTEYYNKDNEVDKIKEINKFIHVTEPAFWDYLPRIEF</sequence>
<organism evidence="2 3">
    <name type="scientific">Fusobacterium vincentii</name>
    <name type="common">Fusobacterium nucleatum subsp. vincentii</name>
    <dbReference type="NCBI Taxonomy" id="155615"/>
    <lineage>
        <taxon>Bacteria</taxon>
        <taxon>Fusobacteriati</taxon>
        <taxon>Fusobacteriota</taxon>
        <taxon>Fusobacteriia</taxon>
        <taxon>Fusobacteriales</taxon>
        <taxon>Fusobacteriaceae</taxon>
        <taxon>Fusobacterium</taxon>
    </lineage>
</organism>
<keyword evidence="1" id="KW-0175">Coiled coil</keyword>
<dbReference type="Proteomes" id="UP001139307">
    <property type="component" value="Unassembled WGS sequence"/>
</dbReference>
<protein>
    <submittedName>
        <fullName evidence="2">Uncharacterized protein</fullName>
    </submittedName>
</protein>